<dbReference type="SUPFAM" id="SSF47336">
    <property type="entry name" value="ACP-like"/>
    <property type="match status" value="1"/>
</dbReference>
<dbReference type="RefSeq" id="WP_006435584.1">
    <property type="nucleotide sequence ID" value="NZ_CP091855.1"/>
</dbReference>
<dbReference type="InterPro" id="IPR036736">
    <property type="entry name" value="ACP-like_sf"/>
</dbReference>
<protein>
    <submittedName>
        <fullName evidence="2">Acyl carrier protein</fullName>
    </submittedName>
</protein>
<evidence type="ECO:0000313" key="3">
    <source>
        <dbReference type="Proteomes" id="UP001185922"/>
    </source>
</evidence>
<dbReference type="Proteomes" id="UP001185922">
    <property type="component" value="Unassembled WGS sequence"/>
</dbReference>
<sequence>MDDETTTTAVVDALLEVAPELSDGDLAFDEPIREQADLDSMDWLSFLTGIKKRLGVDVPEEDYAKLRTVADVVRYAQEIRR</sequence>
<dbReference type="AlphaFoldDB" id="A0AAE4R382"/>
<dbReference type="EMBL" id="JAWLKH010000009">
    <property type="protein sequence ID" value="MDV6312384.1"/>
    <property type="molecule type" value="Genomic_DNA"/>
</dbReference>
<evidence type="ECO:0000313" key="2">
    <source>
        <dbReference type="EMBL" id="MDV6312384.1"/>
    </source>
</evidence>
<reference evidence="2" key="1">
    <citation type="submission" date="2023-10" db="EMBL/GenBank/DDBJ databases">
        <title>Development of a sustainable strategy for remediation of hydrocarbon-contaminated territories based on the waste exchange concept.</title>
        <authorList>
            <person name="Krivoruchko A."/>
        </authorList>
    </citation>
    <scope>NUCLEOTIDE SEQUENCE</scope>
    <source>
        <strain evidence="2">IEGM 1279</strain>
    </source>
</reference>
<proteinExistence type="predicted"/>
<dbReference type="PROSITE" id="PS50075">
    <property type="entry name" value="CARRIER"/>
    <property type="match status" value="1"/>
</dbReference>
<accession>A0AAE4R382</accession>
<name>A0AAE4R382_9ACTN</name>
<comment type="caution">
    <text evidence="2">The sequence shown here is derived from an EMBL/GenBank/DDBJ whole genome shotgun (WGS) entry which is preliminary data.</text>
</comment>
<dbReference type="GeneID" id="77172711"/>
<dbReference type="Gene3D" id="1.10.1200.10">
    <property type="entry name" value="ACP-like"/>
    <property type="match status" value="1"/>
</dbReference>
<feature type="domain" description="Carrier" evidence="1">
    <location>
        <begin position="4"/>
        <end position="80"/>
    </location>
</feature>
<evidence type="ECO:0000259" key="1">
    <source>
        <dbReference type="PROSITE" id="PS50075"/>
    </source>
</evidence>
<gene>
    <name evidence="2" type="ORF">R3Q15_10905</name>
</gene>
<organism evidence="2 3">
    <name type="scientific">Gordonia amicalis</name>
    <dbReference type="NCBI Taxonomy" id="89053"/>
    <lineage>
        <taxon>Bacteria</taxon>
        <taxon>Bacillati</taxon>
        <taxon>Actinomycetota</taxon>
        <taxon>Actinomycetes</taxon>
        <taxon>Mycobacteriales</taxon>
        <taxon>Gordoniaceae</taxon>
        <taxon>Gordonia</taxon>
    </lineage>
</organism>
<dbReference type="Pfam" id="PF00550">
    <property type="entry name" value="PP-binding"/>
    <property type="match status" value="1"/>
</dbReference>
<dbReference type="InterPro" id="IPR009081">
    <property type="entry name" value="PP-bd_ACP"/>
</dbReference>